<dbReference type="VEuPathDB" id="VectorBase:AMEC016647"/>
<feature type="compositionally biased region" description="Low complexity" evidence="1">
    <location>
        <begin position="130"/>
        <end position="150"/>
    </location>
</feature>
<dbReference type="EnsemblMetazoa" id="AMEC016647-RA">
    <property type="protein sequence ID" value="AMEC016647-PA"/>
    <property type="gene ID" value="AMEC016647"/>
</dbReference>
<evidence type="ECO:0000313" key="2">
    <source>
        <dbReference type="EnsemblMetazoa" id="AMEC016647-PA"/>
    </source>
</evidence>
<feature type="region of interest" description="Disordered" evidence="1">
    <location>
        <begin position="130"/>
        <end position="167"/>
    </location>
</feature>
<name>A0A182UA16_9DIPT</name>
<feature type="compositionally biased region" description="Low complexity" evidence="1">
    <location>
        <begin position="72"/>
        <end position="100"/>
    </location>
</feature>
<dbReference type="STRING" id="34690.A0A182UA16"/>
<reference evidence="3" key="1">
    <citation type="submission" date="2014-01" db="EMBL/GenBank/DDBJ databases">
        <title>The Genome Sequence of Anopheles melas CM1001059_A (V2).</title>
        <authorList>
            <consortium name="The Broad Institute Genomics Platform"/>
            <person name="Neafsey D.E."/>
            <person name="Besansky N."/>
            <person name="Howell P."/>
            <person name="Walton C."/>
            <person name="Young S.K."/>
            <person name="Zeng Q."/>
            <person name="Gargeya S."/>
            <person name="Fitzgerald M."/>
            <person name="Haas B."/>
            <person name="Abouelleil A."/>
            <person name="Allen A.W."/>
            <person name="Alvarado L."/>
            <person name="Arachchi H.M."/>
            <person name="Berlin A.M."/>
            <person name="Chapman S.B."/>
            <person name="Gainer-Dewar J."/>
            <person name="Goldberg J."/>
            <person name="Griggs A."/>
            <person name="Gujja S."/>
            <person name="Hansen M."/>
            <person name="Howarth C."/>
            <person name="Imamovic A."/>
            <person name="Ireland A."/>
            <person name="Larimer J."/>
            <person name="McCowan C."/>
            <person name="Murphy C."/>
            <person name="Pearson M."/>
            <person name="Poon T.W."/>
            <person name="Priest M."/>
            <person name="Roberts A."/>
            <person name="Saif S."/>
            <person name="Shea T."/>
            <person name="Sisk P."/>
            <person name="Sykes S."/>
            <person name="Wortman J."/>
            <person name="Nusbaum C."/>
            <person name="Birren B."/>
        </authorList>
    </citation>
    <scope>NUCLEOTIDE SEQUENCE [LARGE SCALE GENOMIC DNA]</scope>
    <source>
        <strain evidence="3">CM1001059</strain>
    </source>
</reference>
<reference evidence="2" key="2">
    <citation type="submission" date="2020-05" db="UniProtKB">
        <authorList>
            <consortium name="EnsemblMetazoa"/>
        </authorList>
    </citation>
    <scope>IDENTIFICATION</scope>
    <source>
        <strain evidence="2">CM1001059</strain>
    </source>
</reference>
<feature type="region of interest" description="Disordered" evidence="1">
    <location>
        <begin position="72"/>
        <end position="109"/>
    </location>
</feature>
<keyword evidence="3" id="KW-1185">Reference proteome</keyword>
<feature type="region of interest" description="Disordered" evidence="1">
    <location>
        <begin position="229"/>
        <end position="264"/>
    </location>
</feature>
<organism evidence="2 3">
    <name type="scientific">Anopheles melas</name>
    <dbReference type="NCBI Taxonomy" id="34690"/>
    <lineage>
        <taxon>Eukaryota</taxon>
        <taxon>Metazoa</taxon>
        <taxon>Ecdysozoa</taxon>
        <taxon>Arthropoda</taxon>
        <taxon>Hexapoda</taxon>
        <taxon>Insecta</taxon>
        <taxon>Pterygota</taxon>
        <taxon>Neoptera</taxon>
        <taxon>Endopterygota</taxon>
        <taxon>Diptera</taxon>
        <taxon>Nematocera</taxon>
        <taxon>Culicoidea</taxon>
        <taxon>Culicidae</taxon>
        <taxon>Anophelinae</taxon>
        <taxon>Anopheles</taxon>
    </lineage>
</organism>
<proteinExistence type="predicted"/>
<evidence type="ECO:0000313" key="3">
    <source>
        <dbReference type="Proteomes" id="UP000075902"/>
    </source>
</evidence>
<evidence type="ECO:0000256" key="1">
    <source>
        <dbReference type="SAM" id="MobiDB-lite"/>
    </source>
</evidence>
<protein>
    <submittedName>
        <fullName evidence="2">Uncharacterized protein</fullName>
    </submittedName>
</protein>
<dbReference type="AlphaFoldDB" id="A0A182UA16"/>
<feature type="compositionally biased region" description="Polar residues" evidence="1">
    <location>
        <begin position="151"/>
        <end position="167"/>
    </location>
</feature>
<sequence>MGRIGRQRDYTSSKDSVQEIYLKHLSTAPLHMVSQNLSTPDGTQHTQRKQMEILQARTSAGSLQVVRAQTVQTTSSRWSSSTVHSTTTSTAEQTTGSSGSVGAITGPTAAGSPLATNGFSSHHLLSSFHRPLSSGTTSSSRLLTVGSSRSDAPQTTPHGGSAFVSTATKPFPRFSSSPTAAGSSFVNTSGPLRYGRQLYAVDADAHDDRGSYQHTATNQQPLRTVAVEQDSSINGNSVPLARGKSISIEDLSTERDESNFDDDVEPTQWKRVSKIRRSLQFPRKTTPR</sequence>
<accession>A0A182UA16</accession>
<dbReference type="Proteomes" id="UP000075902">
    <property type="component" value="Unassembled WGS sequence"/>
</dbReference>